<keyword evidence="2" id="KW-0812">Transmembrane</keyword>
<comment type="caution">
    <text evidence="4">The sequence shown here is derived from an EMBL/GenBank/DDBJ whole genome shotgun (WGS) entry which is preliminary data.</text>
</comment>
<sequence>MSKRHYSLSIHITSLFVILSTVIGAALISISYFHSQELLGVSAKKLSRENSRKLESTFKGSTGPIFTTLDFMALSAVIDQTVAPVKAQRFLASLNLIFERNKGLVALFYANDRGDFFMIRPLRDNRSRAKFEAPAKASMMINFTQANGLNEFHYLDGNHQRIGFRSSNDNQFDPRVRPWFINSELDGDIRLTEPYFFYFLKTNGVTLSRRSLDGKKVVAADFTLTSLSEQISQLGFSESSKLVLFDSQFRPLAQHQSGVDLTLEPSDIDKQLKQSLFAPVLYRNSSQVLHHSLERDQTDWSITLTRVVLNKHVHLLLAEATPNNDLLSTLLSMRDRQVSMAILMLVLSFLIVWIVAKRLAVPLNNLMTLTDNIARFEFKKTRYPRSALKEVTNLTKSIELMEHTLHDLLRLLRETASNQDFSVLAKTIAHQSYLVTHAETIILYTFSEQEQSFDIAANHAIIPFKIDLNTFLRETPWLEPNLKKGELVHLTRDDNIFRQYQDCLYNSDLYLFPLLNREKHLVGVLLLGYERAITSTQKDKHSFLKELLSFAEIAKENIDKMQQQKEMMNAFIELIASAIDTKSPYTGSHCQRIPELTKMITDAAQKDGVYFPHFTMDDKQWEELELAAWLHDCGKVTTPEYVIDKATKLETIYDRIHEVRMRFEVLKVQAEADYWRGRAQGGLEPDLKKVLDQTQQSLDDDFYFVAQCNIGSEQMATSAIERLQSIAQRQWKRTLDDQAGVSWIEKQRAGKPASLPTMEAMLSDKAVHEIPWPNNENPKHMWTEDFVLVSGELKYHRGELYNLSIQYGTLNEEERFMINDHIIQTITMLRRLPYPEHLKNIPEIAGGHHERMDGKGYPRGLDGDALSIPARAMAIADIFEALTSSDRPYKTAKNLAEALDIMTNMATSGHIDPNLYLLFLDNELDQRYADLFLDENQIVPVERHHYIQSVKAHLKLKVDP</sequence>
<reference evidence="5" key="1">
    <citation type="journal article" date="2019" name="Int. J. Syst. Evol. Microbiol.">
        <title>The Global Catalogue of Microorganisms (GCM) 10K type strain sequencing project: providing services to taxonomists for standard genome sequencing and annotation.</title>
        <authorList>
            <consortium name="The Broad Institute Genomics Platform"/>
            <consortium name="The Broad Institute Genome Sequencing Center for Infectious Disease"/>
            <person name="Wu L."/>
            <person name="Ma J."/>
        </authorList>
    </citation>
    <scope>NUCLEOTIDE SEQUENCE [LARGE SCALE GENOMIC DNA]</scope>
    <source>
        <strain evidence="5">CECT 7398</strain>
    </source>
</reference>
<dbReference type="InterPro" id="IPR037522">
    <property type="entry name" value="HD_GYP_dom"/>
</dbReference>
<dbReference type="CDD" id="cd00077">
    <property type="entry name" value="HDc"/>
    <property type="match status" value="1"/>
</dbReference>
<dbReference type="PANTHER" id="PTHR45228:SF5">
    <property type="entry name" value="CYCLIC DI-GMP PHOSPHODIESTERASE VC_1348-RELATED"/>
    <property type="match status" value="1"/>
</dbReference>
<dbReference type="SUPFAM" id="SSF109604">
    <property type="entry name" value="HD-domain/PDEase-like"/>
    <property type="match status" value="2"/>
</dbReference>
<proteinExistence type="predicted"/>
<organism evidence="4 5">
    <name type="scientific">Vibrio ostreicida</name>
    <dbReference type="NCBI Taxonomy" id="526588"/>
    <lineage>
        <taxon>Bacteria</taxon>
        <taxon>Pseudomonadati</taxon>
        <taxon>Pseudomonadota</taxon>
        <taxon>Gammaproteobacteria</taxon>
        <taxon>Vibrionales</taxon>
        <taxon>Vibrionaceae</taxon>
        <taxon>Vibrio</taxon>
    </lineage>
</organism>
<dbReference type="Pfam" id="PF13487">
    <property type="entry name" value="HD_5"/>
    <property type="match status" value="1"/>
</dbReference>
<feature type="transmembrane region" description="Helical" evidence="2">
    <location>
        <begin position="338"/>
        <end position="356"/>
    </location>
</feature>
<dbReference type="InterPro" id="IPR029151">
    <property type="entry name" value="Sensor-like_sf"/>
</dbReference>
<gene>
    <name evidence="4" type="ORF">QWZ16_19960</name>
</gene>
<comment type="subcellular location">
    <subcellularLocation>
        <location evidence="1">Cell inner membrane</location>
    </subcellularLocation>
</comment>
<dbReference type="PROSITE" id="PS51832">
    <property type="entry name" value="HD_GYP"/>
    <property type="match status" value="1"/>
</dbReference>
<name>A0ABT8C0I8_9VIBR</name>
<evidence type="ECO:0000313" key="4">
    <source>
        <dbReference type="EMBL" id="MDN3611872.1"/>
    </source>
</evidence>
<dbReference type="SUPFAM" id="SSF55781">
    <property type="entry name" value="GAF domain-like"/>
    <property type="match status" value="1"/>
</dbReference>
<evidence type="ECO:0000256" key="1">
    <source>
        <dbReference type="ARBA" id="ARBA00004533"/>
    </source>
</evidence>
<protein>
    <submittedName>
        <fullName evidence="4">HD domain-containing phosphohydrolase</fullName>
    </submittedName>
</protein>
<dbReference type="Proteomes" id="UP001238540">
    <property type="component" value="Unassembled WGS sequence"/>
</dbReference>
<dbReference type="Gene3D" id="6.10.340.10">
    <property type="match status" value="1"/>
</dbReference>
<feature type="domain" description="HD-GYP" evidence="3">
    <location>
        <begin position="712"/>
        <end position="935"/>
    </location>
</feature>
<dbReference type="InterPro" id="IPR052020">
    <property type="entry name" value="Cyclic_di-GMP/3'3'-cGAMP_PDE"/>
</dbReference>
<dbReference type="Gene3D" id="1.10.3210.10">
    <property type="entry name" value="Hypothetical protein af1432"/>
    <property type="match status" value="2"/>
</dbReference>
<dbReference type="PANTHER" id="PTHR45228">
    <property type="entry name" value="CYCLIC DI-GMP PHOSPHODIESTERASE TM_0186-RELATED"/>
    <property type="match status" value="1"/>
</dbReference>
<dbReference type="Gene3D" id="3.30.450.20">
    <property type="entry name" value="PAS domain"/>
    <property type="match status" value="2"/>
</dbReference>
<accession>A0ABT8C0I8</accession>
<evidence type="ECO:0000256" key="2">
    <source>
        <dbReference type="SAM" id="Phobius"/>
    </source>
</evidence>
<evidence type="ECO:0000313" key="5">
    <source>
        <dbReference type="Proteomes" id="UP001238540"/>
    </source>
</evidence>
<feature type="transmembrane region" description="Helical" evidence="2">
    <location>
        <begin position="12"/>
        <end position="33"/>
    </location>
</feature>
<dbReference type="RefSeq" id="WP_170883799.1">
    <property type="nucleotide sequence ID" value="NZ_JABEYA020000026.1"/>
</dbReference>
<dbReference type="EMBL" id="JAUFQC010000027">
    <property type="protein sequence ID" value="MDN3611872.1"/>
    <property type="molecule type" value="Genomic_DNA"/>
</dbReference>
<dbReference type="InterPro" id="IPR003607">
    <property type="entry name" value="HD/PDEase_dom"/>
</dbReference>
<dbReference type="SUPFAM" id="SSF103190">
    <property type="entry name" value="Sensory domain-like"/>
    <property type="match status" value="1"/>
</dbReference>
<keyword evidence="2" id="KW-0472">Membrane</keyword>
<keyword evidence="5" id="KW-1185">Reference proteome</keyword>
<evidence type="ECO:0000259" key="3">
    <source>
        <dbReference type="PROSITE" id="PS51832"/>
    </source>
</evidence>
<keyword evidence="2" id="KW-1133">Transmembrane helix</keyword>